<dbReference type="AlphaFoldDB" id="A0A1U7VY31"/>
<dbReference type="InterPro" id="IPR015172">
    <property type="entry name" value="MIF4G-like_typ-1"/>
</dbReference>
<proteinExistence type="inferred from homology"/>
<dbReference type="GO" id="GO:0000184">
    <property type="term" value="P:nuclear-transcribed mRNA catabolic process, nonsense-mediated decay"/>
    <property type="evidence" value="ECO:0007669"/>
    <property type="project" value="TreeGrafter"/>
</dbReference>
<keyword evidence="13" id="KW-0175">Coiled coil</keyword>
<feature type="domain" description="MIF4G" evidence="15">
    <location>
        <begin position="1"/>
        <end position="229"/>
    </location>
</feature>
<keyword evidence="16" id="KW-1185">Reference proteome</keyword>
<keyword evidence="9" id="KW-0508">mRNA splicing</keyword>
<evidence type="ECO:0000259" key="15">
    <source>
        <dbReference type="SMART" id="SM00543"/>
    </source>
</evidence>
<evidence type="ECO:0000313" key="16">
    <source>
        <dbReference type="Proteomes" id="UP000189701"/>
    </source>
</evidence>
<reference evidence="16" key="1">
    <citation type="journal article" date="2013" name="Genome Biol.">
        <title>Reference genomes and transcriptomes of Nicotiana sylvestris and Nicotiana tomentosiformis.</title>
        <authorList>
            <person name="Sierro N."/>
            <person name="Battey J.N."/>
            <person name="Ouadi S."/>
            <person name="Bovet L."/>
            <person name="Goepfert S."/>
            <person name="Bakaher N."/>
            <person name="Peitsch M.C."/>
            <person name="Ivanov N.V."/>
        </authorList>
    </citation>
    <scope>NUCLEOTIDE SEQUENCE [LARGE SCALE GENOMIC DNA]</scope>
</reference>
<dbReference type="GO" id="GO:0005737">
    <property type="term" value="C:cytoplasm"/>
    <property type="evidence" value="ECO:0007669"/>
    <property type="project" value="UniProtKB-SubCell"/>
</dbReference>
<evidence type="ECO:0000256" key="13">
    <source>
        <dbReference type="SAM" id="Coils"/>
    </source>
</evidence>
<dbReference type="GO" id="GO:0000339">
    <property type="term" value="F:RNA cap binding"/>
    <property type="evidence" value="ECO:0007669"/>
    <property type="project" value="InterPro"/>
</dbReference>
<evidence type="ECO:0000256" key="4">
    <source>
        <dbReference type="ARBA" id="ARBA00019879"/>
    </source>
</evidence>
<dbReference type="GO" id="GO:0006370">
    <property type="term" value="P:7-methylguanosine mRNA capping"/>
    <property type="evidence" value="ECO:0007669"/>
    <property type="project" value="UniProtKB-KW"/>
</dbReference>
<feature type="coiled-coil region" evidence="13">
    <location>
        <begin position="471"/>
        <end position="519"/>
    </location>
</feature>
<protein>
    <recommendedName>
        <fullName evidence="4">Nuclear cap-binding protein subunit 1</fullName>
    </recommendedName>
    <alternativeName>
        <fullName evidence="11">80 kDa nuclear cap-binding protein</fullName>
    </alternativeName>
</protein>
<dbReference type="RefSeq" id="XP_009769871.1">
    <property type="nucleotide sequence ID" value="XM_009771569.1"/>
</dbReference>
<accession>A0A1U7VY31</accession>
<comment type="similarity">
    <text evidence="3">Belongs to the NCBP1 family.</text>
</comment>
<evidence type="ECO:0000256" key="14">
    <source>
        <dbReference type="SAM" id="MobiDB-lite"/>
    </source>
</evidence>
<dbReference type="FunFam" id="1.25.40.180:FF:000040">
    <property type="entry name" value="Nuclear cap-binding protein subunit 1"/>
    <property type="match status" value="1"/>
</dbReference>
<keyword evidence="8" id="KW-0943">RNA-mediated gene silencing</keyword>
<dbReference type="SMART" id="SM00543">
    <property type="entry name" value="MIF4G"/>
    <property type="match status" value="1"/>
</dbReference>
<gene>
    <name evidence="17" type="primary">LOC104220669</name>
</gene>
<keyword evidence="6" id="KW-0507">mRNA processing</keyword>
<dbReference type="FunFam" id="1.25.40.180:FF:000029">
    <property type="entry name" value="Nuclear cap-binding protein"/>
    <property type="match status" value="1"/>
</dbReference>
<organism evidence="16 17">
    <name type="scientific">Nicotiana sylvestris</name>
    <name type="common">Wood tobacco</name>
    <name type="synonym">South American tobacco</name>
    <dbReference type="NCBI Taxonomy" id="4096"/>
    <lineage>
        <taxon>Eukaryota</taxon>
        <taxon>Viridiplantae</taxon>
        <taxon>Streptophyta</taxon>
        <taxon>Embryophyta</taxon>
        <taxon>Tracheophyta</taxon>
        <taxon>Spermatophyta</taxon>
        <taxon>Magnoliopsida</taxon>
        <taxon>eudicotyledons</taxon>
        <taxon>Gunneridae</taxon>
        <taxon>Pentapetalae</taxon>
        <taxon>asterids</taxon>
        <taxon>lamiids</taxon>
        <taxon>Solanales</taxon>
        <taxon>Solanaceae</taxon>
        <taxon>Nicotianoideae</taxon>
        <taxon>Nicotianeae</taxon>
        <taxon>Nicotiana</taxon>
    </lineage>
</organism>
<dbReference type="Gene3D" id="1.25.40.180">
    <property type="match status" value="2"/>
</dbReference>
<dbReference type="InterPro" id="IPR016024">
    <property type="entry name" value="ARM-type_fold"/>
</dbReference>
<keyword evidence="7" id="KW-0506">mRNA capping</keyword>
<comment type="subcellular location">
    <subcellularLocation>
        <location evidence="2">Cytoplasm</location>
    </subcellularLocation>
    <subcellularLocation>
        <location evidence="1">Nucleus</location>
    </subcellularLocation>
</comment>
<dbReference type="Proteomes" id="UP000189701">
    <property type="component" value="Unplaced"/>
</dbReference>
<evidence type="ECO:0000256" key="11">
    <source>
        <dbReference type="ARBA" id="ARBA00030965"/>
    </source>
</evidence>
<name>A0A1U7VY31_NICSY</name>
<keyword evidence="5" id="KW-0963">Cytoplasm</keyword>
<dbReference type="GO" id="GO:0005634">
    <property type="term" value="C:nucleus"/>
    <property type="evidence" value="ECO:0007669"/>
    <property type="project" value="UniProtKB-SubCell"/>
</dbReference>
<dbReference type="GO" id="GO:0031047">
    <property type="term" value="P:regulatory ncRNA-mediated gene silencing"/>
    <property type="evidence" value="ECO:0007669"/>
    <property type="project" value="UniProtKB-KW"/>
</dbReference>
<evidence type="ECO:0000256" key="3">
    <source>
        <dbReference type="ARBA" id="ARBA00007413"/>
    </source>
</evidence>
<comment type="subunit">
    <text evidence="12">Component of the nuclear cap-binding complex (CBC), a heterodimer composed of ABH1/CBP80 and CBP20 that interacts with m7GpppG-capped RNA.</text>
</comment>
<dbReference type="InterPro" id="IPR027159">
    <property type="entry name" value="CBP80"/>
</dbReference>
<evidence type="ECO:0000256" key="12">
    <source>
        <dbReference type="ARBA" id="ARBA00063743"/>
    </source>
</evidence>
<evidence type="ECO:0000256" key="7">
    <source>
        <dbReference type="ARBA" id="ARBA00023042"/>
    </source>
</evidence>
<evidence type="ECO:0000313" key="17">
    <source>
        <dbReference type="RefSeq" id="XP_009769871.1"/>
    </source>
</evidence>
<evidence type="ECO:0000256" key="5">
    <source>
        <dbReference type="ARBA" id="ARBA00022490"/>
    </source>
</evidence>
<dbReference type="PANTHER" id="PTHR12412:SF2">
    <property type="entry name" value="NUCLEAR CAP-BINDING PROTEIN SUBUNIT 1"/>
    <property type="match status" value="1"/>
</dbReference>
<dbReference type="SUPFAM" id="SSF48371">
    <property type="entry name" value="ARM repeat"/>
    <property type="match status" value="3"/>
</dbReference>
<evidence type="ECO:0000256" key="10">
    <source>
        <dbReference type="ARBA" id="ARBA00023242"/>
    </source>
</evidence>
<keyword evidence="10" id="KW-0539">Nucleus</keyword>
<dbReference type="PANTHER" id="PTHR12412">
    <property type="entry name" value="CAP BINDING PROTEIN"/>
    <property type="match status" value="1"/>
</dbReference>
<dbReference type="GO" id="GO:0005846">
    <property type="term" value="C:nuclear cap binding complex"/>
    <property type="evidence" value="ECO:0007669"/>
    <property type="project" value="InterPro"/>
</dbReference>
<evidence type="ECO:0000256" key="2">
    <source>
        <dbReference type="ARBA" id="ARBA00004496"/>
    </source>
</evidence>
<dbReference type="GO" id="GO:0008380">
    <property type="term" value="P:RNA splicing"/>
    <property type="evidence" value="ECO:0007669"/>
    <property type="project" value="UniProtKB-KW"/>
</dbReference>
<dbReference type="GO" id="GO:0006406">
    <property type="term" value="P:mRNA export from nucleus"/>
    <property type="evidence" value="ECO:0007669"/>
    <property type="project" value="InterPro"/>
</dbReference>
<dbReference type="GO" id="GO:0003729">
    <property type="term" value="F:mRNA binding"/>
    <property type="evidence" value="ECO:0007669"/>
    <property type="project" value="TreeGrafter"/>
</dbReference>
<evidence type="ECO:0000256" key="9">
    <source>
        <dbReference type="ARBA" id="ARBA00023187"/>
    </source>
</evidence>
<evidence type="ECO:0000256" key="8">
    <source>
        <dbReference type="ARBA" id="ARBA00023158"/>
    </source>
</evidence>
<dbReference type="InterPro" id="IPR003890">
    <property type="entry name" value="MIF4G-like_typ-3"/>
</dbReference>
<feature type="region of interest" description="Disordered" evidence="14">
    <location>
        <begin position="591"/>
        <end position="634"/>
    </location>
</feature>
<dbReference type="Pfam" id="PF09088">
    <property type="entry name" value="MIF4G_like"/>
    <property type="match status" value="1"/>
</dbReference>
<reference evidence="17" key="2">
    <citation type="submission" date="2025-08" db="UniProtKB">
        <authorList>
            <consortium name="RefSeq"/>
        </authorList>
    </citation>
    <scope>IDENTIFICATION</scope>
    <source>
        <tissue evidence="17">Leaf</tissue>
    </source>
</reference>
<evidence type="ECO:0000256" key="1">
    <source>
        <dbReference type="ARBA" id="ARBA00004123"/>
    </source>
</evidence>
<sequence length="696" mass="79189">MSSWKSLLLRLGEKCPEYAGNADFKDQIEACYSAVRRELEHSGDDIFPFLLQCAEQLPHKIPLYGTLVGLLNLENEEFVAKLVENAQINLQDALETGKCNKIRILMRFLTVLMCSKVIQPSALVVIFECLLSSSATTVDEEKGIPSWQARADFYITCILSCLPWGGAELVEQVPEEIERVMVGVEAYLSIRKRVSDAGFSVFEDIEETNNAVNEKDFLEDLWSRVQDLSSREWKLDSVPRPHLSFEAQLVAGKSHDLAPVSCPEQPGPSGVLSGIAFGRQKHEAELKYPQRIRRLNIFPSNKTEDIQPIDRFVVEEYLLDVLLFLNGCRKECTSYMVGLPVPFRYEYLMAETIFSQLLLLPQPPFKPTYYTLVIIDLCKALPGAFPAVVAGAVRALFDKIADLDMECRTRLILWFSHHLSNFQFIWPWEEWAHVLDLPKWAPQRVFVQEVLEREVRLSYWDKIKQILRNAVSKTYNRISDLRKEISSLERSVVLAEEAASRARDQLDSAESKLSIMDGEPVLGENPVRIKRLKSYAEKAKEEEVSVRESLEAKEALLARAVDEIKVLILSLYKGFLTALAEPLNDAFRDGTLRPSGQADEMNIDLEDSSVMDLDKDDGGRPKKSHPNGSREINGYNLDGKQQWCLSTLGYLKAFTRQYASEIWQNIEKLDAEVLTEDAHPLFRKAIYCGLRRPLDE</sequence>
<dbReference type="Pfam" id="PF02854">
    <property type="entry name" value="MIF4G"/>
    <property type="match status" value="1"/>
</dbReference>
<evidence type="ECO:0000256" key="6">
    <source>
        <dbReference type="ARBA" id="ARBA00022664"/>
    </source>
</evidence>